<gene>
    <name evidence="1" type="ORF">LPJ66_006011</name>
</gene>
<reference evidence="1" key="1">
    <citation type="submission" date="2022-07" db="EMBL/GenBank/DDBJ databases">
        <title>Phylogenomic reconstructions and comparative analyses of Kickxellomycotina fungi.</title>
        <authorList>
            <person name="Reynolds N.K."/>
            <person name="Stajich J.E."/>
            <person name="Barry K."/>
            <person name="Grigoriev I.V."/>
            <person name="Crous P."/>
            <person name="Smith M.E."/>
        </authorList>
    </citation>
    <scope>NUCLEOTIDE SEQUENCE</scope>
    <source>
        <strain evidence="1">Benny 63K</strain>
    </source>
</reference>
<evidence type="ECO:0000313" key="1">
    <source>
        <dbReference type="EMBL" id="KAJ1893010.1"/>
    </source>
</evidence>
<name>A0ACC1IDM5_9FUNG</name>
<accession>A0ACC1IDM5</accession>
<dbReference type="Proteomes" id="UP001150581">
    <property type="component" value="Unassembled WGS sequence"/>
</dbReference>
<organism evidence="1 2">
    <name type="scientific">Kickxella alabastrina</name>
    <dbReference type="NCBI Taxonomy" id="61397"/>
    <lineage>
        <taxon>Eukaryota</taxon>
        <taxon>Fungi</taxon>
        <taxon>Fungi incertae sedis</taxon>
        <taxon>Zoopagomycota</taxon>
        <taxon>Kickxellomycotina</taxon>
        <taxon>Kickxellomycetes</taxon>
        <taxon>Kickxellales</taxon>
        <taxon>Kickxellaceae</taxon>
        <taxon>Kickxella</taxon>
    </lineage>
</organism>
<sequence length="130" mass="14276">MLTATATDSKTTTTVEKVEVQHTNTVSEEAVKVDVKETKTEVTVHDHGHSHSHGHGHDHHHGHSHDGDESVHPQGQAINYREAPPQFGLATHVDDIIHTEFRYVNGFRPFQFDAPGSCLGPMSSDEPASK</sequence>
<protein>
    <submittedName>
        <fullName evidence="1">Uncharacterized protein</fullName>
    </submittedName>
</protein>
<proteinExistence type="predicted"/>
<dbReference type="EMBL" id="JANBPG010000899">
    <property type="protein sequence ID" value="KAJ1893010.1"/>
    <property type="molecule type" value="Genomic_DNA"/>
</dbReference>
<keyword evidence="2" id="KW-1185">Reference proteome</keyword>
<evidence type="ECO:0000313" key="2">
    <source>
        <dbReference type="Proteomes" id="UP001150581"/>
    </source>
</evidence>
<comment type="caution">
    <text evidence="1">The sequence shown here is derived from an EMBL/GenBank/DDBJ whole genome shotgun (WGS) entry which is preliminary data.</text>
</comment>